<proteinExistence type="predicted"/>
<dbReference type="AlphaFoldDB" id="A0A8X8ZVA3"/>
<protein>
    <submittedName>
        <fullName evidence="2">Uncharacterized protein</fullName>
    </submittedName>
</protein>
<sequence>MRFKFNLHKTLLALLIARVRKGYRGDGLSNGKGCTREPPSEMTIKLLIGKFSLSPYLDFSFKHILSGMWVRISVTLANLFLVAQTAEKQRK</sequence>
<feature type="chain" id="PRO_5036480267" evidence="1">
    <location>
        <begin position="23"/>
        <end position="91"/>
    </location>
</feature>
<feature type="signal peptide" evidence="1">
    <location>
        <begin position="1"/>
        <end position="22"/>
    </location>
</feature>
<reference evidence="2" key="1">
    <citation type="submission" date="2018-01" db="EMBL/GenBank/DDBJ databases">
        <authorList>
            <person name="Mao J.F."/>
        </authorList>
    </citation>
    <scope>NUCLEOTIDE SEQUENCE</scope>
    <source>
        <strain evidence="2">Huo1</strain>
        <tissue evidence="2">Leaf</tissue>
    </source>
</reference>
<accession>A0A8X8ZVA3</accession>
<name>A0A8X8ZVA3_SALSN</name>
<keyword evidence="1" id="KW-0732">Signal</keyword>
<evidence type="ECO:0000313" key="3">
    <source>
        <dbReference type="Proteomes" id="UP000298416"/>
    </source>
</evidence>
<comment type="caution">
    <text evidence="2">The sequence shown here is derived from an EMBL/GenBank/DDBJ whole genome shotgun (WGS) entry which is preliminary data.</text>
</comment>
<dbReference type="EMBL" id="PNBA02000007">
    <property type="protein sequence ID" value="KAG6418302.1"/>
    <property type="molecule type" value="Genomic_DNA"/>
</dbReference>
<evidence type="ECO:0000313" key="2">
    <source>
        <dbReference type="EMBL" id="KAG6418302.1"/>
    </source>
</evidence>
<dbReference type="Proteomes" id="UP000298416">
    <property type="component" value="Unassembled WGS sequence"/>
</dbReference>
<keyword evidence="3" id="KW-1185">Reference proteome</keyword>
<organism evidence="2">
    <name type="scientific">Salvia splendens</name>
    <name type="common">Scarlet sage</name>
    <dbReference type="NCBI Taxonomy" id="180675"/>
    <lineage>
        <taxon>Eukaryota</taxon>
        <taxon>Viridiplantae</taxon>
        <taxon>Streptophyta</taxon>
        <taxon>Embryophyta</taxon>
        <taxon>Tracheophyta</taxon>
        <taxon>Spermatophyta</taxon>
        <taxon>Magnoliopsida</taxon>
        <taxon>eudicotyledons</taxon>
        <taxon>Gunneridae</taxon>
        <taxon>Pentapetalae</taxon>
        <taxon>asterids</taxon>
        <taxon>lamiids</taxon>
        <taxon>Lamiales</taxon>
        <taxon>Lamiaceae</taxon>
        <taxon>Nepetoideae</taxon>
        <taxon>Mentheae</taxon>
        <taxon>Salviinae</taxon>
        <taxon>Salvia</taxon>
        <taxon>Salvia subgen. Calosphace</taxon>
        <taxon>core Calosphace</taxon>
    </lineage>
</organism>
<evidence type="ECO:0000256" key="1">
    <source>
        <dbReference type="SAM" id="SignalP"/>
    </source>
</evidence>
<gene>
    <name evidence="2" type="ORF">SASPL_120505</name>
</gene>
<reference evidence="2" key="2">
    <citation type="submission" date="2020-08" db="EMBL/GenBank/DDBJ databases">
        <title>Plant Genome Project.</title>
        <authorList>
            <person name="Zhang R.-G."/>
        </authorList>
    </citation>
    <scope>NUCLEOTIDE SEQUENCE</scope>
    <source>
        <strain evidence="2">Huo1</strain>
        <tissue evidence="2">Leaf</tissue>
    </source>
</reference>